<dbReference type="EMBL" id="BMVU01000045">
    <property type="protein sequence ID" value="GGY01277.1"/>
    <property type="molecule type" value="Genomic_DNA"/>
</dbReference>
<name>A0A918NW27_9ACTN</name>
<evidence type="ECO:0000256" key="8">
    <source>
        <dbReference type="ARBA" id="ARBA00029586"/>
    </source>
</evidence>
<evidence type="ECO:0000256" key="7">
    <source>
        <dbReference type="ARBA" id="ARBA00023157"/>
    </source>
</evidence>
<dbReference type="Pfam" id="PF00355">
    <property type="entry name" value="Rieske"/>
    <property type="match status" value="1"/>
</dbReference>
<keyword evidence="14" id="KW-1185">Reference proteome</keyword>
<sequence length="155" mass="15033">MKPGPARRAALATLAAGAAALSAGCAEYGNGGGGSASGSPAGTGGTPEGGGTDRRPGGGPGEELVRTGDVPVGGGTVLGEPRVVVTQPEPGVFRAFSAVCTHQGCAVGSVADGTIRCPCHGSRFRITDGSVAHGPARRPLPPLRVEVAGNSVLRA</sequence>
<dbReference type="PROSITE" id="PS51318">
    <property type="entry name" value="TAT"/>
    <property type="match status" value="1"/>
</dbReference>
<dbReference type="PROSITE" id="PS51257">
    <property type="entry name" value="PROKAR_LIPOPROTEIN"/>
    <property type="match status" value="1"/>
</dbReference>
<evidence type="ECO:0000256" key="4">
    <source>
        <dbReference type="ARBA" id="ARBA00022723"/>
    </source>
</evidence>
<accession>A0A918NW27</accession>
<evidence type="ECO:0000256" key="9">
    <source>
        <dbReference type="ARBA" id="ARBA00034078"/>
    </source>
</evidence>
<dbReference type="GO" id="GO:0046872">
    <property type="term" value="F:metal ion binding"/>
    <property type="evidence" value="ECO:0007669"/>
    <property type="project" value="UniProtKB-KW"/>
</dbReference>
<dbReference type="InterPro" id="IPR005805">
    <property type="entry name" value="Rieske_Fe-S_prot_C"/>
</dbReference>
<proteinExistence type="predicted"/>
<dbReference type="PANTHER" id="PTHR10134">
    <property type="entry name" value="CYTOCHROME B-C1 COMPLEX SUBUNIT RIESKE, MITOCHONDRIAL"/>
    <property type="match status" value="1"/>
</dbReference>
<dbReference type="InterPro" id="IPR014349">
    <property type="entry name" value="Rieske_Fe-S_prot"/>
</dbReference>
<dbReference type="FunFam" id="2.102.10.10:FF:000016">
    <property type="entry name" value="Nitrite reductase/ring-hydroxylating ferredoxin subunit"/>
    <property type="match status" value="1"/>
</dbReference>
<evidence type="ECO:0000256" key="11">
    <source>
        <dbReference type="SAM" id="SignalP"/>
    </source>
</evidence>
<dbReference type="Proteomes" id="UP000619244">
    <property type="component" value="Unassembled WGS sequence"/>
</dbReference>
<evidence type="ECO:0000256" key="2">
    <source>
        <dbReference type="ARBA" id="ARBA00015816"/>
    </source>
</evidence>
<dbReference type="AlphaFoldDB" id="A0A918NW27"/>
<evidence type="ECO:0000259" key="12">
    <source>
        <dbReference type="PROSITE" id="PS51296"/>
    </source>
</evidence>
<evidence type="ECO:0000256" key="1">
    <source>
        <dbReference type="ARBA" id="ARBA00002494"/>
    </source>
</evidence>
<reference evidence="13" key="2">
    <citation type="submission" date="2020-09" db="EMBL/GenBank/DDBJ databases">
        <authorList>
            <person name="Sun Q."/>
            <person name="Ohkuma M."/>
        </authorList>
    </citation>
    <scope>NUCLEOTIDE SEQUENCE</scope>
    <source>
        <strain evidence="13">JCM 4790</strain>
    </source>
</reference>
<feature type="compositionally biased region" description="Gly residues" evidence="10">
    <location>
        <begin position="31"/>
        <end position="50"/>
    </location>
</feature>
<comment type="function">
    <text evidence="1">Iron-sulfur subunit of the cytochrome bc1 complex, an essential component of the respiratory electron transport chain required for ATP synthesis. The bc1 complex catalyzes the oxidation of menaquinol and the reduction of cytochrome c in the respiratory chain. The bc1 complex operates through a Q-cycle mechanism that couples electron transfer to generation of the proton gradient that drives ATP synthesis.</text>
</comment>
<reference evidence="13" key="1">
    <citation type="journal article" date="2014" name="Int. J. Syst. Evol. Microbiol.">
        <title>Complete genome sequence of Corynebacterium casei LMG S-19264T (=DSM 44701T), isolated from a smear-ripened cheese.</title>
        <authorList>
            <consortium name="US DOE Joint Genome Institute (JGI-PGF)"/>
            <person name="Walter F."/>
            <person name="Albersmeier A."/>
            <person name="Kalinowski J."/>
            <person name="Ruckert C."/>
        </authorList>
    </citation>
    <scope>NUCLEOTIDE SEQUENCE</scope>
    <source>
        <strain evidence="13">JCM 4790</strain>
    </source>
</reference>
<comment type="cofactor">
    <cofactor evidence="9">
        <name>[2Fe-2S] cluster</name>
        <dbReference type="ChEBI" id="CHEBI:190135"/>
    </cofactor>
</comment>
<evidence type="ECO:0000313" key="13">
    <source>
        <dbReference type="EMBL" id="GGY01277.1"/>
    </source>
</evidence>
<dbReference type="SUPFAM" id="SSF50022">
    <property type="entry name" value="ISP domain"/>
    <property type="match status" value="1"/>
</dbReference>
<keyword evidence="11" id="KW-0732">Signal</keyword>
<feature type="region of interest" description="Disordered" evidence="10">
    <location>
        <begin position="31"/>
        <end position="76"/>
    </location>
</feature>
<evidence type="ECO:0000256" key="3">
    <source>
        <dbReference type="ARBA" id="ARBA00022714"/>
    </source>
</evidence>
<dbReference type="CDD" id="cd03467">
    <property type="entry name" value="Rieske"/>
    <property type="match status" value="1"/>
</dbReference>
<dbReference type="GO" id="GO:0016705">
    <property type="term" value="F:oxidoreductase activity, acting on paired donors, with incorporation or reduction of molecular oxygen"/>
    <property type="evidence" value="ECO:0007669"/>
    <property type="project" value="UniProtKB-ARBA"/>
</dbReference>
<feature type="domain" description="Rieske" evidence="12">
    <location>
        <begin position="62"/>
        <end position="154"/>
    </location>
</feature>
<evidence type="ECO:0000256" key="6">
    <source>
        <dbReference type="ARBA" id="ARBA00023014"/>
    </source>
</evidence>
<organism evidence="13 14">
    <name type="scientific">Streptomyces minutiscleroticus</name>
    <dbReference type="NCBI Taxonomy" id="68238"/>
    <lineage>
        <taxon>Bacteria</taxon>
        <taxon>Bacillati</taxon>
        <taxon>Actinomycetota</taxon>
        <taxon>Actinomycetes</taxon>
        <taxon>Kitasatosporales</taxon>
        <taxon>Streptomycetaceae</taxon>
        <taxon>Streptomyces</taxon>
    </lineage>
</organism>
<feature type="chain" id="PRO_5037479459" description="Cytochrome bc1 complex Rieske iron-sulfur subunit" evidence="11">
    <location>
        <begin position="26"/>
        <end position="155"/>
    </location>
</feature>
<evidence type="ECO:0000256" key="10">
    <source>
        <dbReference type="SAM" id="MobiDB-lite"/>
    </source>
</evidence>
<dbReference type="PRINTS" id="PR00162">
    <property type="entry name" value="RIESKE"/>
</dbReference>
<evidence type="ECO:0000256" key="5">
    <source>
        <dbReference type="ARBA" id="ARBA00023004"/>
    </source>
</evidence>
<keyword evidence="7" id="KW-1015">Disulfide bond</keyword>
<keyword evidence="4" id="KW-0479">Metal-binding</keyword>
<comment type="caution">
    <text evidence="13">The sequence shown here is derived from an EMBL/GenBank/DDBJ whole genome shotgun (WGS) entry which is preliminary data.</text>
</comment>
<dbReference type="InterPro" id="IPR036922">
    <property type="entry name" value="Rieske_2Fe-2S_sf"/>
</dbReference>
<feature type="signal peptide" evidence="11">
    <location>
        <begin position="1"/>
        <end position="25"/>
    </location>
</feature>
<dbReference type="GO" id="GO:0051537">
    <property type="term" value="F:2 iron, 2 sulfur cluster binding"/>
    <property type="evidence" value="ECO:0007669"/>
    <property type="project" value="UniProtKB-KW"/>
</dbReference>
<gene>
    <name evidence="13" type="ORF">GCM10010358_64010</name>
</gene>
<dbReference type="PROSITE" id="PS51296">
    <property type="entry name" value="RIESKE"/>
    <property type="match status" value="1"/>
</dbReference>
<dbReference type="InterPro" id="IPR017941">
    <property type="entry name" value="Rieske_2Fe-2S"/>
</dbReference>
<keyword evidence="5" id="KW-0408">Iron</keyword>
<keyword evidence="3" id="KW-0001">2Fe-2S</keyword>
<evidence type="ECO:0000313" key="14">
    <source>
        <dbReference type="Proteomes" id="UP000619244"/>
    </source>
</evidence>
<dbReference type="Gene3D" id="2.102.10.10">
    <property type="entry name" value="Rieske [2Fe-2S] iron-sulphur domain"/>
    <property type="match status" value="1"/>
</dbReference>
<protein>
    <recommendedName>
        <fullName evidence="2">Cytochrome bc1 complex Rieske iron-sulfur subunit</fullName>
    </recommendedName>
    <alternativeName>
        <fullName evidence="8">Cytochrome bc1 reductase complex subunit QcrA</fullName>
    </alternativeName>
</protein>
<keyword evidence="6" id="KW-0411">Iron-sulfur</keyword>
<dbReference type="GO" id="GO:0004497">
    <property type="term" value="F:monooxygenase activity"/>
    <property type="evidence" value="ECO:0007669"/>
    <property type="project" value="UniProtKB-ARBA"/>
</dbReference>
<dbReference type="RefSeq" id="WP_229919668.1">
    <property type="nucleotide sequence ID" value="NZ_BMVU01000045.1"/>
</dbReference>
<dbReference type="InterPro" id="IPR006311">
    <property type="entry name" value="TAT_signal"/>
</dbReference>
<dbReference type="GO" id="GO:0016020">
    <property type="term" value="C:membrane"/>
    <property type="evidence" value="ECO:0007669"/>
    <property type="project" value="InterPro"/>
</dbReference>